<proteinExistence type="predicted"/>
<name>A0ACC1SS85_9APHY</name>
<evidence type="ECO:0000313" key="1">
    <source>
        <dbReference type="EMBL" id="KAJ3545463.1"/>
    </source>
</evidence>
<evidence type="ECO:0000313" key="2">
    <source>
        <dbReference type="Proteomes" id="UP001148662"/>
    </source>
</evidence>
<comment type="caution">
    <text evidence="1">The sequence shown here is derived from an EMBL/GenBank/DDBJ whole genome shotgun (WGS) entry which is preliminary data.</text>
</comment>
<dbReference type="EMBL" id="JANHOG010001056">
    <property type="protein sequence ID" value="KAJ3545463.1"/>
    <property type="molecule type" value="Genomic_DNA"/>
</dbReference>
<gene>
    <name evidence="1" type="ORF">NM688_g5623</name>
</gene>
<organism evidence="1 2">
    <name type="scientific">Phlebia brevispora</name>
    <dbReference type="NCBI Taxonomy" id="194682"/>
    <lineage>
        <taxon>Eukaryota</taxon>
        <taxon>Fungi</taxon>
        <taxon>Dikarya</taxon>
        <taxon>Basidiomycota</taxon>
        <taxon>Agaricomycotina</taxon>
        <taxon>Agaricomycetes</taxon>
        <taxon>Polyporales</taxon>
        <taxon>Meruliaceae</taxon>
        <taxon>Phlebia</taxon>
    </lineage>
</organism>
<accession>A0ACC1SS85</accession>
<keyword evidence="2" id="KW-1185">Reference proteome</keyword>
<reference evidence="1" key="1">
    <citation type="submission" date="2022-07" db="EMBL/GenBank/DDBJ databases">
        <title>Genome Sequence of Phlebia brevispora.</title>
        <authorList>
            <person name="Buettner E."/>
        </authorList>
    </citation>
    <scope>NUCLEOTIDE SEQUENCE</scope>
    <source>
        <strain evidence="1">MPL23</strain>
    </source>
</reference>
<protein>
    <submittedName>
        <fullName evidence="1">Uncharacterized protein</fullName>
    </submittedName>
</protein>
<sequence>MIDDNFSDVPAEILRVSTTAGADWRGIYCAERRRDKRGRRTRRRLALDDEIWHARVFLPTCCIDQVLERLDGSVWDIIDNPFEALTTTPMSAILPMSSMTSTSTYLSDIPPQMHIDRDIFPDEKSFLLGAEQRYPDAASASNCIISPRGLFRVFRYHSFEGEGGVPVLVTVNFNHRPSETTYLRIVIGRRALNTTVRQISKGGTWELEAIVPHLDSETSLSPVVPITAQALTSSNGVLDAVTVGSYTYWTGKHMLCYRYSSDTESSTQCLRDSHQQRTVENRQNETARTATPTAPPLSPSATHTSIPTFAHNIDSLFRPLALQQGFERASLGSSPESHRAILELLTPLDTMCTNWDPEEVKAGRRLVRFSRSQEGYKVKLSCESINQDDYIEGDTVISCIYRRDADACFVTSVDIIFLLESIVGDGFEIEEKNRIRRNLEGFRPKTISKNRAGSESFFQQIMDFPAPKPRNIEKDVKVFEWSVLPQALEKIISKYTAQIPTPEGRTRRQHSGRPPDSIPTFSPTTSVSDIPDRTDTGDQFLYSTDSFDSGSANGAYNPHSATPHSIPFLARTETMGSYGSVIDAPSMMTSSSSSSDGGHISYHPVYRLIPPSQSSSMSDISMPSTSVFAGEDYHSFEDRIRSPVSYF</sequence>
<dbReference type="Proteomes" id="UP001148662">
    <property type="component" value="Unassembled WGS sequence"/>
</dbReference>